<organism evidence="1 2">
    <name type="scientific">Trifolium pratense</name>
    <name type="common">Red clover</name>
    <dbReference type="NCBI Taxonomy" id="57577"/>
    <lineage>
        <taxon>Eukaryota</taxon>
        <taxon>Viridiplantae</taxon>
        <taxon>Streptophyta</taxon>
        <taxon>Embryophyta</taxon>
        <taxon>Tracheophyta</taxon>
        <taxon>Spermatophyta</taxon>
        <taxon>Magnoliopsida</taxon>
        <taxon>eudicotyledons</taxon>
        <taxon>Gunneridae</taxon>
        <taxon>Pentapetalae</taxon>
        <taxon>rosids</taxon>
        <taxon>fabids</taxon>
        <taxon>Fabales</taxon>
        <taxon>Fabaceae</taxon>
        <taxon>Papilionoideae</taxon>
        <taxon>50 kb inversion clade</taxon>
        <taxon>NPAAA clade</taxon>
        <taxon>Hologalegina</taxon>
        <taxon>IRL clade</taxon>
        <taxon>Trifolieae</taxon>
        <taxon>Trifolium</taxon>
    </lineage>
</organism>
<dbReference type="Proteomes" id="UP001177021">
    <property type="component" value="Unassembled WGS sequence"/>
</dbReference>
<protein>
    <submittedName>
        <fullName evidence="1">Uncharacterized protein</fullName>
    </submittedName>
</protein>
<keyword evidence="2" id="KW-1185">Reference proteome</keyword>
<gene>
    <name evidence="1" type="ORF">MILVUS5_LOCUS10757</name>
</gene>
<comment type="caution">
    <text evidence="1">The sequence shown here is derived from an EMBL/GenBank/DDBJ whole genome shotgun (WGS) entry which is preliminary data.</text>
</comment>
<proteinExistence type="predicted"/>
<evidence type="ECO:0000313" key="1">
    <source>
        <dbReference type="EMBL" id="CAJ2641007.1"/>
    </source>
</evidence>
<sequence length="852" mass="91243">MSGRNEHVPLSVLLKRELANEKMDKSDMVVVYSQASENKKGEDFTLLKNECQRVVADGVSTYSVFGLFDGHNGSAAAIYAKENLLNNVLSAIPTDLNRDEWIKALPRALVAGFVKTDKDFQQKAQSSGTTVTLVILEGWVITVASVGDSRCILEPSEGGLHYLSADHRLDTNEEERVRITSCGGEVGRLNTGGGAEVGPLRCWPGGLCLSRSIGDMDVGEFIVPVPHVKQVKLSTSGGRLVISSDGVWDALTAEMVLDCCRGMSAEAAAPHIVKESLHAKGLRDDTTCIVVDILPQEKPPTSVPSQKRPVKGMLKAIFRKKSSEPSSYIVREYVEPDMVRELFEEGSAMLSERFETKYPLCNMFKMFVCAVCQVEIKPGEGISVHEDAPNQGKPRPWDGPFLCSSCQEKKQAMEGRRTSGVGGQETKQAKEGRQTSGVGGQETKQAMEGRRTSGVGCQETKQAKEGRQTSGVGGQDMKQAMEGRQTSGVGGQETKQAKEGRQTLGVGGQETKQAKEGRQTSGVGGQETKQAMEGRRTSGVGCQETKQAKEGRQTSGVGGQEMKQAMEGRQTSGVGCQETKQAKEERQTSGVGCQETKQAMEGRQTSNVGCQETKQAKEGRQTSGVGGQEIKLAKEGRQTSGVGGQEMKQAKEGRQTSGVGCQETKQAKEGKQTSGGGCQETKQAKEGRQTSGVGCQETKQATEGRQTSGVGGQETKQAKEGKQTSGVGCQETKQATEGRRTSGVGCQETKQAKEGRQTSGVGGQETKQAKEERQTSGVGGQEMTQAKEGRQTSGVGGQETKQTKEGRQTSGVGCRETKQAMEGRQTSGVDCQETKQAKEGRQTSDRHSGRSD</sequence>
<dbReference type="EMBL" id="CASHSV030000024">
    <property type="protein sequence ID" value="CAJ2641007.1"/>
    <property type="molecule type" value="Genomic_DNA"/>
</dbReference>
<name>A0ACB0JBI3_TRIPR</name>
<evidence type="ECO:0000313" key="2">
    <source>
        <dbReference type="Proteomes" id="UP001177021"/>
    </source>
</evidence>
<accession>A0ACB0JBI3</accession>
<reference evidence="1" key="1">
    <citation type="submission" date="2023-10" db="EMBL/GenBank/DDBJ databases">
        <authorList>
            <person name="Rodriguez Cubillos JULIANA M."/>
            <person name="De Vega J."/>
        </authorList>
    </citation>
    <scope>NUCLEOTIDE SEQUENCE</scope>
</reference>